<proteinExistence type="predicted"/>
<protein>
    <recommendedName>
        <fullName evidence="1">ABC-three component systems C-terminal domain-containing protein</fullName>
    </recommendedName>
</protein>
<evidence type="ECO:0000259" key="1">
    <source>
        <dbReference type="Pfam" id="PF20279"/>
    </source>
</evidence>
<organism evidence="2 3">
    <name type="scientific">Mycobacterium bourgelatii</name>
    <dbReference type="NCBI Taxonomy" id="1273442"/>
    <lineage>
        <taxon>Bacteria</taxon>
        <taxon>Bacillati</taxon>
        <taxon>Actinomycetota</taxon>
        <taxon>Actinomycetes</taxon>
        <taxon>Mycobacteriales</taxon>
        <taxon>Mycobacteriaceae</taxon>
        <taxon>Mycobacterium</taxon>
    </lineage>
</organism>
<name>A0A7I9YYS6_MYCBU</name>
<dbReference type="AlphaFoldDB" id="A0A7I9YYS6"/>
<sequence>MGYEYEDLDDSQFERLVVQVMRKLFGAGVQDFAAGRDGGRDALFNGTAERFPSSTKPWTGKTVGQAKHTNALNAHYSDPDFSGSAESSVLTKELVRIKNLVQAGDLDNYILFSNRRLGAITASELTKRIATEVGIAEERVFLAGLEYLDQMLHEHRDLITLARIIPADGPLIASSQDCAEVILAISAVLSTPPPVGTQVPVERVSYAEKNRLNQMTLEFAEALSKRYLIETRQIESFLADPGNNEIRMLYESAVDDFQLKIIAIDRSISLSITCITTWLTCCLSAMGFSLAISG</sequence>
<dbReference type="EMBL" id="BLKZ01000002">
    <property type="protein sequence ID" value="GFG93722.1"/>
    <property type="molecule type" value="Genomic_DNA"/>
</dbReference>
<dbReference type="Proteomes" id="UP000465360">
    <property type="component" value="Unassembled WGS sequence"/>
</dbReference>
<accession>A0A7I9YYS6</accession>
<dbReference type="Pfam" id="PF20279">
    <property type="entry name" value="CTD12"/>
    <property type="match status" value="1"/>
</dbReference>
<feature type="domain" description="ABC-three component systems C-terminal" evidence="1">
    <location>
        <begin position="168"/>
        <end position="266"/>
    </location>
</feature>
<evidence type="ECO:0000313" key="2">
    <source>
        <dbReference type="EMBL" id="GFG93722.1"/>
    </source>
</evidence>
<comment type="caution">
    <text evidence="2">The sequence shown here is derived from an EMBL/GenBank/DDBJ whole genome shotgun (WGS) entry which is preliminary data.</text>
</comment>
<keyword evidence="3" id="KW-1185">Reference proteome</keyword>
<gene>
    <name evidence="2" type="ORF">MBOU_57640</name>
</gene>
<evidence type="ECO:0000313" key="3">
    <source>
        <dbReference type="Proteomes" id="UP000465360"/>
    </source>
</evidence>
<reference evidence="2 3" key="1">
    <citation type="journal article" date="2019" name="Emerg. Microbes Infect.">
        <title>Comprehensive subspecies identification of 175 nontuberculous mycobacteria species based on 7547 genomic profiles.</title>
        <authorList>
            <person name="Matsumoto Y."/>
            <person name="Kinjo T."/>
            <person name="Motooka D."/>
            <person name="Nabeya D."/>
            <person name="Jung N."/>
            <person name="Uechi K."/>
            <person name="Horii T."/>
            <person name="Iida T."/>
            <person name="Fujita J."/>
            <person name="Nakamura S."/>
        </authorList>
    </citation>
    <scope>NUCLEOTIDE SEQUENCE [LARGE SCALE GENOMIC DNA]</scope>
    <source>
        <strain evidence="2 3">JCM 30725</strain>
    </source>
</reference>
<dbReference type="InterPro" id="IPR046917">
    <property type="entry name" value="ABC-3C_CTD12"/>
</dbReference>